<evidence type="ECO:0000313" key="1">
    <source>
        <dbReference type="EMBL" id="MBO0334936.1"/>
    </source>
</evidence>
<dbReference type="Proteomes" id="UP000664761">
    <property type="component" value="Unassembled WGS sequence"/>
</dbReference>
<proteinExistence type="predicted"/>
<dbReference type="EMBL" id="JAFLNC010000005">
    <property type="protein sequence ID" value="MBO0334936.1"/>
    <property type="molecule type" value="Genomic_DNA"/>
</dbReference>
<protein>
    <recommendedName>
        <fullName evidence="3">Lipoprotein</fullName>
    </recommendedName>
</protein>
<accession>A0ABS3F8T9</accession>
<organism evidence="1 2">
    <name type="scientific">Sneathiella sedimenti</name>
    <dbReference type="NCBI Taxonomy" id="2816034"/>
    <lineage>
        <taxon>Bacteria</taxon>
        <taxon>Pseudomonadati</taxon>
        <taxon>Pseudomonadota</taxon>
        <taxon>Alphaproteobacteria</taxon>
        <taxon>Sneathiellales</taxon>
        <taxon>Sneathiellaceae</taxon>
        <taxon>Sneathiella</taxon>
    </lineage>
</organism>
<evidence type="ECO:0000313" key="2">
    <source>
        <dbReference type="Proteomes" id="UP000664761"/>
    </source>
</evidence>
<evidence type="ECO:0008006" key="3">
    <source>
        <dbReference type="Google" id="ProtNLM"/>
    </source>
</evidence>
<keyword evidence="2" id="KW-1185">Reference proteome</keyword>
<comment type="caution">
    <text evidence="1">The sequence shown here is derived from an EMBL/GenBank/DDBJ whole genome shotgun (WGS) entry which is preliminary data.</text>
</comment>
<sequence length="126" mass="14060">MLVLAACAANYKDPNLVKKYLAEVNAELPQGKQFVLEKIEVRGTSLVTVIVFDATVMSAEELTKAKKTKDQDIQQVLIEYCERNRPYADLETQGYTFKIEMTVKGYSRTKTGVKALSQQACKAAGY</sequence>
<gene>
    <name evidence="1" type="ORF">J0X12_15020</name>
</gene>
<reference evidence="1 2" key="1">
    <citation type="submission" date="2021-03" db="EMBL/GenBank/DDBJ databases">
        <title>Sneathiella sp. CAU 1612 isolated from Kang Won-do.</title>
        <authorList>
            <person name="Kim W."/>
        </authorList>
    </citation>
    <scope>NUCLEOTIDE SEQUENCE [LARGE SCALE GENOMIC DNA]</scope>
    <source>
        <strain evidence="1 2">CAU 1612</strain>
    </source>
</reference>
<dbReference type="RefSeq" id="WP_207047252.1">
    <property type="nucleotide sequence ID" value="NZ_JAFLNC010000005.1"/>
</dbReference>
<name>A0ABS3F8T9_9PROT</name>